<feature type="transmembrane region" description="Helical" evidence="2">
    <location>
        <begin position="297"/>
        <end position="319"/>
    </location>
</feature>
<dbReference type="InterPro" id="IPR024260">
    <property type="entry name" value="Vac7"/>
</dbReference>
<dbReference type="GO" id="GO:0010513">
    <property type="term" value="P:positive regulation of phosphatidylinositol biosynthetic process"/>
    <property type="evidence" value="ECO:0007669"/>
    <property type="project" value="TreeGrafter"/>
</dbReference>
<accession>A0A8H7PML1</accession>
<dbReference type="AlphaFoldDB" id="A0A8H7PML1"/>
<evidence type="ECO:0000313" key="4">
    <source>
        <dbReference type="Proteomes" id="UP000654370"/>
    </source>
</evidence>
<dbReference type="Pfam" id="PF12751">
    <property type="entry name" value="Vac7"/>
    <property type="match status" value="1"/>
</dbReference>
<feature type="compositionally biased region" description="Polar residues" evidence="1">
    <location>
        <begin position="31"/>
        <end position="41"/>
    </location>
</feature>
<name>A0A8H7PML1_MORIS</name>
<dbReference type="GO" id="GO:0000011">
    <property type="term" value="P:vacuole inheritance"/>
    <property type="evidence" value="ECO:0007669"/>
    <property type="project" value="TreeGrafter"/>
</dbReference>
<evidence type="ECO:0000313" key="3">
    <source>
        <dbReference type="EMBL" id="KAG2176984.1"/>
    </source>
</evidence>
<proteinExistence type="predicted"/>
<keyword evidence="4" id="KW-1185">Reference proteome</keyword>
<dbReference type="PANTHER" id="PTHR28258">
    <property type="entry name" value="VACUOLAR SEGREGATION PROTEIN 7"/>
    <property type="match status" value="1"/>
</dbReference>
<keyword evidence="2" id="KW-0472">Membrane</keyword>
<protein>
    <recommendedName>
        <fullName evidence="5">Vacuolar segregation protein 7</fullName>
    </recommendedName>
</protein>
<evidence type="ECO:0000256" key="1">
    <source>
        <dbReference type="SAM" id="MobiDB-lite"/>
    </source>
</evidence>
<dbReference type="OrthoDB" id="1204at2759"/>
<keyword evidence="2" id="KW-1133">Transmembrane helix</keyword>
<sequence>MSDSDNPSNPPVPAVLVENTDTDGQGDHSDVNASNTESNLVGGSRPRLKRSYSKNLNSPSDGRKFHTIHSSDGAKFFNLENQLRELQGTNKGDANNTGSERQLTVETAIYRDQPMFSESRRPLLPTEMRSIRSGTESTRSTKRKKRPGINTAATPAQIFAQNLSDAVLDAEDSDEHESFVYRDKTISSTKSINPNLTWSSFEAPGTDFYQSSAPRIPNYISARASESDLFREQKLREDHESHRPALRSSVSDLPYHFGRQRNFGQSEWYPSDEESAPLLQNAYARKHKTAEQHSRKMMLSIGMLCIMMFGMAALLITAASPLSDIEVTNIGNVLSSQKELIFDLHVQASNRNWWTVKMVHADISIFASSHFVPLSVQTNNQTNATQVVKTSSLGQAADPAEFLGSIYHFDEPLLFQPAGLFESQVTTSVSQVQIKQPGHTDDGDSGNERWSRLIRYPYELTVRGVLKYRIVPYFTFTSVHTSRVCNVVSVDPSTGKVTDPPPNDKAICKTVRST</sequence>
<comment type="caution">
    <text evidence="3">The sequence shown here is derived from an EMBL/GenBank/DDBJ whole genome shotgun (WGS) entry which is preliminary data.</text>
</comment>
<dbReference type="Proteomes" id="UP000654370">
    <property type="component" value="Unassembled WGS sequence"/>
</dbReference>
<dbReference type="GO" id="GO:0070772">
    <property type="term" value="C:PAS complex"/>
    <property type="evidence" value="ECO:0007669"/>
    <property type="project" value="TreeGrafter"/>
</dbReference>
<feature type="region of interest" description="Disordered" evidence="1">
    <location>
        <begin position="1"/>
        <end position="68"/>
    </location>
</feature>
<dbReference type="EMBL" id="JAEPQZ010000009">
    <property type="protein sequence ID" value="KAG2176984.1"/>
    <property type="molecule type" value="Genomic_DNA"/>
</dbReference>
<gene>
    <name evidence="3" type="ORF">INT43_007638</name>
</gene>
<dbReference type="GO" id="GO:0000329">
    <property type="term" value="C:fungal-type vacuole membrane"/>
    <property type="evidence" value="ECO:0007669"/>
    <property type="project" value="TreeGrafter"/>
</dbReference>
<dbReference type="GO" id="GO:1903778">
    <property type="term" value="P:protein localization to vacuolar membrane"/>
    <property type="evidence" value="ECO:0007669"/>
    <property type="project" value="TreeGrafter"/>
</dbReference>
<reference evidence="3" key="1">
    <citation type="submission" date="2020-12" db="EMBL/GenBank/DDBJ databases">
        <title>Metabolic potential, ecology and presence of endohyphal bacteria is reflected in genomic diversity of Mucoromycotina.</title>
        <authorList>
            <person name="Muszewska A."/>
            <person name="Okrasinska A."/>
            <person name="Steczkiewicz K."/>
            <person name="Drgas O."/>
            <person name="Orlowska M."/>
            <person name="Perlinska-Lenart U."/>
            <person name="Aleksandrzak-Piekarczyk T."/>
            <person name="Szatraj K."/>
            <person name="Zielenkiewicz U."/>
            <person name="Pilsyk S."/>
            <person name="Malc E."/>
            <person name="Mieczkowski P."/>
            <person name="Kruszewska J.S."/>
            <person name="Biernat P."/>
            <person name="Pawlowska J."/>
        </authorList>
    </citation>
    <scope>NUCLEOTIDE SEQUENCE</scope>
    <source>
        <strain evidence="3">WA0000067209</strain>
    </source>
</reference>
<evidence type="ECO:0008006" key="5">
    <source>
        <dbReference type="Google" id="ProtNLM"/>
    </source>
</evidence>
<organism evidence="3 4">
    <name type="scientific">Mortierella isabellina</name>
    <name type="common">Filamentous fungus</name>
    <name type="synonym">Umbelopsis isabellina</name>
    <dbReference type="NCBI Taxonomy" id="91625"/>
    <lineage>
        <taxon>Eukaryota</taxon>
        <taxon>Fungi</taxon>
        <taxon>Fungi incertae sedis</taxon>
        <taxon>Mucoromycota</taxon>
        <taxon>Mucoromycotina</taxon>
        <taxon>Umbelopsidomycetes</taxon>
        <taxon>Umbelopsidales</taxon>
        <taxon>Umbelopsidaceae</taxon>
        <taxon>Umbelopsis</taxon>
    </lineage>
</organism>
<evidence type="ECO:0000256" key="2">
    <source>
        <dbReference type="SAM" id="Phobius"/>
    </source>
</evidence>
<keyword evidence="2" id="KW-0812">Transmembrane</keyword>
<dbReference type="PANTHER" id="PTHR28258:SF1">
    <property type="entry name" value="VACUOLAR SEGREGATION PROTEIN 7"/>
    <property type="match status" value="1"/>
</dbReference>